<evidence type="ECO:0000313" key="4">
    <source>
        <dbReference type="EMBL" id="PWR17925.1"/>
    </source>
</evidence>
<dbReference type="GO" id="GO:0003677">
    <property type="term" value="F:DNA binding"/>
    <property type="evidence" value="ECO:0007669"/>
    <property type="project" value="InterPro"/>
</dbReference>
<dbReference type="Proteomes" id="UP000245461">
    <property type="component" value="Unassembled WGS sequence"/>
</dbReference>
<evidence type="ECO:0000313" key="5">
    <source>
        <dbReference type="Proteomes" id="UP000245461"/>
    </source>
</evidence>
<dbReference type="PANTHER" id="PTHR30349:SF64">
    <property type="entry name" value="PROPHAGE INTEGRASE INTD-RELATED"/>
    <property type="match status" value="1"/>
</dbReference>
<dbReference type="InterPro" id="IPR013762">
    <property type="entry name" value="Integrase-like_cat_sf"/>
</dbReference>
<evidence type="ECO:0000259" key="3">
    <source>
        <dbReference type="PROSITE" id="PS51898"/>
    </source>
</evidence>
<dbReference type="InterPro" id="IPR050090">
    <property type="entry name" value="Tyrosine_recombinase_XerCD"/>
</dbReference>
<comment type="caution">
    <text evidence="4">The sequence shown here is derived from an EMBL/GenBank/DDBJ whole genome shotgun (WGS) entry which is preliminary data.</text>
</comment>
<evidence type="ECO:0000256" key="1">
    <source>
        <dbReference type="ARBA" id="ARBA00022908"/>
    </source>
</evidence>
<gene>
    <name evidence="4" type="ORF">DKG74_20170</name>
</gene>
<dbReference type="GO" id="GO:0006310">
    <property type="term" value="P:DNA recombination"/>
    <property type="evidence" value="ECO:0007669"/>
    <property type="project" value="UniProtKB-KW"/>
</dbReference>
<keyword evidence="5" id="KW-1185">Reference proteome</keyword>
<dbReference type="Pfam" id="PF00589">
    <property type="entry name" value="Phage_integrase"/>
    <property type="match status" value="1"/>
</dbReference>
<accession>A0A317DYJ9</accession>
<dbReference type="SUPFAM" id="SSF56349">
    <property type="entry name" value="DNA breaking-rejoining enzymes"/>
    <property type="match status" value="1"/>
</dbReference>
<dbReference type="GO" id="GO:0015074">
    <property type="term" value="P:DNA integration"/>
    <property type="evidence" value="ECO:0007669"/>
    <property type="project" value="UniProtKB-KW"/>
</dbReference>
<sequence length="197" mass="22770">MIPLHWREPMKIPGKCNHGVLDEAGHRKYVNEAERSKFLSVVLRIPERPRALLMFLTYSGCRISEALMLEEEHLSLEDGMVTLKTLKRRRVVYRRVPVPGDIIRMLLDMGVCENGRFWDCNRVTAWRWVRNAMTQAGVRGPMGTCKGLRHAFGIRAASRNVPPNLIQRWMGHASQTTTAIYLDAVGPEERRFAERMW</sequence>
<dbReference type="EMBL" id="QGLE01000018">
    <property type="protein sequence ID" value="PWR17925.1"/>
    <property type="molecule type" value="Genomic_DNA"/>
</dbReference>
<dbReference type="InterPro" id="IPR002104">
    <property type="entry name" value="Integrase_catalytic"/>
</dbReference>
<reference evidence="4 5" key="1">
    <citation type="submission" date="2018-05" db="EMBL/GenBank/DDBJ databases">
        <title>Zavarzinia sp. HR-AS.</title>
        <authorList>
            <person name="Lee Y."/>
            <person name="Jeon C.O."/>
        </authorList>
    </citation>
    <scope>NUCLEOTIDE SEQUENCE [LARGE SCALE GENOMIC DNA]</scope>
    <source>
        <strain evidence="4 5">HR-AS</strain>
    </source>
</reference>
<keyword evidence="1" id="KW-0229">DNA integration</keyword>
<keyword evidence="2" id="KW-0233">DNA recombination</keyword>
<dbReference type="CDD" id="cd00397">
    <property type="entry name" value="DNA_BRE_C"/>
    <property type="match status" value="1"/>
</dbReference>
<dbReference type="Gene3D" id="1.10.443.10">
    <property type="entry name" value="Intergrase catalytic core"/>
    <property type="match status" value="1"/>
</dbReference>
<proteinExistence type="predicted"/>
<dbReference type="PANTHER" id="PTHR30349">
    <property type="entry name" value="PHAGE INTEGRASE-RELATED"/>
    <property type="match status" value="1"/>
</dbReference>
<protein>
    <recommendedName>
        <fullName evidence="3">Tyr recombinase domain-containing protein</fullName>
    </recommendedName>
</protein>
<dbReference type="OrthoDB" id="9801717at2"/>
<organism evidence="4 5">
    <name type="scientific">Zavarzinia aquatilis</name>
    <dbReference type="NCBI Taxonomy" id="2211142"/>
    <lineage>
        <taxon>Bacteria</taxon>
        <taxon>Pseudomonadati</taxon>
        <taxon>Pseudomonadota</taxon>
        <taxon>Alphaproteobacteria</taxon>
        <taxon>Rhodospirillales</taxon>
        <taxon>Zavarziniaceae</taxon>
        <taxon>Zavarzinia</taxon>
    </lineage>
</organism>
<dbReference type="AlphaFoldDB" id="A0A317DYJ9"/>
<dbReference type="PROSITE" id="PS51898">
    <property type="entry name" value="TYR_RECOMBINASE"/>
    <property type="match status" value="1"/>
</dbReference>
<evidence type="ECO:0000256" key="2">
    <source>
        <dbReference type="ARBA" id="ARBA00023172"/>
    </source>
</evidence>
<feature type="domain" description="Tyr recombinase" evidence="3">
    <location>
        <begin position="25"/>
        <end position="195"/>
    </location>
</feature>
<name>A0A317DYJ9_9PROT</name>
<dbReference type="InterPro" id="IPR011010">
    <property type="entry name" value="DNA_brk_join_enz"/>
</dbReference>